<keyword evidence="2" id="KW-1185">Reference proteome</keyword>
<proteinExistence type="predicted"/>
<name>A0A8J6UIN2_9BACT</name>
<reference evidence="1" key="1">
    <citation type="submission" date="2020-09" db="EMBL/GenBank/DDBJ databases">
        <title>Pelobacter alkaliphilus sp. nov., a novel anaerobic arsenate-reducing bacterium from terrestrial mud volcano.</title>
        <authorList>
            <person name="Khomyakova M.A."/>
            <person name="Merkel A.Y."/>
            <person name="Slobodkin A.I."/>
        </authorList>
    </citation>
    <scope>NUCLEOTIDE SEQUENCE</scope>
    <source>
        <strain evidence="1">M08fum</strain>
    </source>
</reference>
<dbReference type="RefSeq" id="WP_191156895.1">
    <property type="nucleotide sequence ID" value="NZ_JACWUN010000014.1"/>
</dbReference>
<dbReference type="Proteomes" id="UP000632828">
    <property type="component" value="Unassembled WGS sequence"/>
</dbReference>
<evidence type="ECO:0000313" key="2">
    <source>
        <dbReference type="Proteomes" id="UP000632828"/>
    </source>
</evidence>
<evidence type="ECO:0000313" key="1">
    <source>
        <dbReference type="EMBL" id="MBD1401355.1"/>
    </source>
</evidence>
<organism evidence="1 2">
    <name type="scientific">Pelovirga terrestris</name>
    <dbReference type="NCBI Taxonomy" id="2771352"/>
    <lineage>
        <taxon>Bacteria</taxon>
        <taxon>Pseudomonadati</taxon>
        <taxon>Thermodesulfobacteriota</taxon>
        <taxon>Desulfuromonadia</taxon>
        <taxon>Geobacterales</taxon>
        <taxon>Geobacteraceae</taxon>
        <taxon>Pelovirga</taxon>
    </lineage>
</organism>
<accession>A0A8J6UIN2</accession>
<comment type="caution">
    <text evidence="1">The sequence shown here is derived from an EMBL/GenBank/DDBJ whole genome shotgun (WGS) entry which is preliminary data.</text>
</comment>
<gene>
    <name evidence="1" type="ORF">ICT70_11790</name>
</gene>
<dbReference type="AlphaFoldDB" id="A0A8J6UIN2"/>
<dbReference type="EMBL" id="JACWUN010000014">
    <property type="protein sequence ID" value="MBD1401355.1"/>
    <property type="molecule type" value="Genomic_DNA"/>
</dbReference>
<protein>
    <recommendedName>
        <fullName evidence="3">DUF4388 domain-containing protein</fullName>
    </recommendedName>
</protein>
<sequence>MVYLPKGKAVRRQVNPARINLPEAMAKLRAGRFTGYLRFDAQQDTGIVIFQGGKLISSVFFASEKGSRQIAYDAIARIFEISIMGDARLNIYQLSADLAIAIHALLQGRYLHRGEDISSFDVAAMLQRVTSEGLSACVRVYVADRTTLIFYDSGYPLGFFLEGTNDLQQEVDLTTSVAALPGACLDLVEISSPDQIVLADLMGSADLAPIWQKARKELLEERRQNEENLILSQK</sequence>
<evidence type="ECO:0008006" key="3">
    <source>
        <dbReference type="Google" id="ProtNLM"/>
    </source>
</evidence>